<evidence type="ECO:0000256" key="1">
    <source>
        <dbReference type="SAM" id="Phobius"/>
    </source>
</evidence>
<reference evidence="2 3" key="1">
    <citation type="submission" date="2020-02" db="EMBL/GenBank/DDBJ databases">
        <title>Whole genome sequence of Halogeometricum borinquense strain wsp4.</title>
        <authorList>
            <person name="Verma D.K."/>
            <person name="Gopal K."/>
            <person name="Prasad E.S."/>
        </authorList>
    </citation>
    <scope>NUCLEOTIDE SEQUENCE [LARGE SCALE GENOMIC DNA]</scope>
    <source>
        <strain evidence="3">wsp4</strain>
    </source>
</reference>
<feature type="transmembrane region" description="Helical" evidence="1">
    <location>
        <begin position="50"/>
        <end position="67"/>
    </location>
</feature>
<keyword evidence="1" id="KW-0812">Transmembrane</keyword>
<dbReference type="InterPro" id="IPR055968">
    <property type="entry name" value="DUF7546"/>
</dbReference>
<dbReference type="EMBL" id="CP048739">
    <property type="protein sequence ID" value="QIB75566.1"/>
    <property type="molecule type" value="Genomic_DNA"/>
</dbReference>
<protein>
    <submittedName>
        <fullName evidence="2">Uncharacterized protein</fullName>
    </submittedName>
</protein>
<feature type="transmembrane region" description="Helical" evidence="1">
    <location>
        <begin position="198"/>
        <end position="218"/>
    </location>
</feature>
<name>A0A6C0UJ67_9EURY</name>
<sequence>MTKTISGPDALARRPTRTLRLLVSLIAVEILLVGVYLLTTEAAVLSVRYVLYPFVWVNLGVLAVHSVDVPRPSGRRTAAATVVAVLYFGVLAWTTGLVGPGSGADLSVRLVEAMPGWGPILLVGGPVNLTLVPFEVVGYVCLTALVYVSLVRATAGVFSGILGLATCVSCVGPVVAGVFSGVLGGASTALAGSMSGAYAYDLSTALFVVTVGILWYTLQE</sequence>
<feature type="transmembrane region" description="Helical" evidence="1">
    <location>
        <begin position="160"/>
        <end position="186"/>
    </location>
</feature>
<dbReference type="Pfam" id="PF24412">
    <property type="entry name" value="DUF7546"/>
    <property type="match status" value="1"/>
</dbReference>
<gene>
    <name evidence="2" type="ORF">G3I44_15455</name>
</gene>
<accession>A0A6C0UJ67</accession>
<dbReference type="RefSeq" id="WP_163487332.1">
    <property type="nucleotide sequence ID" value="NZ_CP048739.1"/>
</dbReference>
<organism evidence="2 3">
    <name type="scientific">Halogeometricum borinquense</name>
    <dbReference type="NCBI Taxonomy" id="60847"/>
    <lineage>
        <taxon>Archaea</taxon>
        <taxon>Methanobacteriati</taxon>
        <taxon>Methanobacteriota</taxon>
        <taxon>Stenosarchaea group</taxon>
        <taxon>Halobacteria</taxon>
        <taxon>Halobacteriales</taxon>
        <taxon>Haloferacaceae</taxon>
        <taxon>Halogeometricum</taxon>
    </lineage>
</organism>
<proteinExistence type="predicted"/>
<keyword evidence="1" id="KW-1133">Transmembrane helix</keyword>
<dbReference type="GeneID" id="44080826"/>
<evidence type="ECO:0000313" key="3">
    <source>
        <dbReference type="Proteomes" id="UP000465846"/>
    </source>
</evidence>
<dbReference type="Proteomes" id="UP000465846">
    <property type="component" value="Chromosome"/>
</dbReference>
<feature type="transmembrane region" description="Helical" evidence="1">
    <location>
        <begin position="79"/>
        <end position="100"/>
    </location>
</feature>
<feature type="transmembrane region" description="Helical" evidence="1">
    <location>
        <begin position="21"/>
        <end position="38"/>
    </location>
</feature>
<evidence type="ECO:0000313" key="2">
    <source>
        <dbReference type="EMBL" id="QIB75566.1"/>
    </source>
</evidence>
<keyword evidence="1" id="KW-0472">Membrane</keyword>
<feature type="transmembrane region" description="Helical" evidence="1">
    <location>
        <begin position="120"/>
        <end position="148"/>
    </location>
</feature>
<dbReference type="AlphaFoldDB" id="A0A6C0UJ67"/>